<name>A0A0T5VU80_9SPHI</name>
<protein>
    <submittedName>
        <fullName evidence="1">Uncharacterized protein</fullName>
    </submittedName>
</protein>
<evidence type="ECO:0000313" key="2">
    <source>
        <dbReference type="Proteomes" id="UP000051950"/>
    </source>
</evidence>
<accession>A0A0T5VU80</accession>
<dbReference type="AlphaFoldDB" id="A0A0T5VU80"/>
<gene>
    <name evidence="1" type="ORF">ASU31_06730</name>
</gene>
<dbReference type="Proteomes" id="UP000051950">
    <property type="component" value="Unassembled WGS sequence"/>
</dbReference>
<proteinExistence type="predicted"/>
<organism evidence="1 2">
    <name type="scientific">Pedobacter ginsenosidimutans</name>
    <dbReference type="NCBI Taxonomy" id="687842"/>
    <lineage>
        <taxon>Bacteria</taxon>
        <taxon>Pseudomonadati</taxon>
        <taxon>Bacteroidota</taxon>
        <taxon>Sphingobacteriia</taxon>
        <taxon>Sphingobacteriales</taxon>
        <taxon>Sphingobacteriaceae</taxon>
        <taxon>Pedobacter</taxon>
    </lineage>
</organism>
<dbReference type="EMBL" id="LMZQ01000003">
    <property type="protein sequence ID" value="KRT17360.1"/>
    <property type="molecule type" value="Genomic_DNA"/>
</dbReference>
<keyword evidence="2" id="KW-1185">Reference proteome</keyword>
<comment type="caution">
    <text evidence="1">The sequence shown here is derived from an EMBL/GenBank/DDBJ whole genome shotgun (WGS) entry which is preliminary data.</text>
</comment>
<reference evidence="1 2" key="1">
    <citation type="submission" date="2015-11" db="EMBL/GenBank/DDBJ databases">
        <title>Sequence of Pedobacter ginsenosidimutans.</title>
        <authorList>
            <person name="Carson E."/>
            <person name="Keyser V."/>
            <person name="Newman J."/>
            <person name="Miller J."/>
        </authorList>
    </citation>
    <scope>NUCLEOTIDE SEQUENCE [LARGE SCALE GENOMIC DNA]</scope>
    <source>
        <strain evidence="1 2">KACC 14530</strain>
    </source>
</reference>
<sequence>MCQGTKPKAYFHEDTMKFSFTSKFLVHNYRNTLIYQYGFENEGFSVPGIILMLLINAAATAH</sequence>
<dbReference type="STRING" id="687842.ASU31_06730"/>
<evidence type="ECO:0000313" key="1">
    <source>
        <dbReference type="EMBL" id="KRT17360.1"/>
    </source>
</evidence>